<name>A0A5N5TNM5_9CRUS</name>
<accession>A0A5N5TNM5</accession>
<feature type="binding site" evidence="9">
    <location>
        <position position="464"/>
    </location>
    <ligand>
        <name>ATP</name>
        <dbReference type="ChEBI" id="CHEBI:30616"/>
    </ligand>
</feature>
<dbReference type="GO" id="GO:1904812">
    <property type="term" value="P:rRNA acetylation involved in maturation of SSU-rRNA"/>
    <property type="evidence" value="ECO:0007669"/>
    <property type="project" value="InterPro"/>
</dbReference>
<evidence type="ECO:0000256" key="1">
    <source>
        <dbReference type="ARBA" id="ARBA00004604"/>
    </source>
</evidence>
<keyword evidence="3 9" id="KW-0808">Transferase</keyword>
<dbReference type="Gene3D" id="3.40.630.30">
    <property type="match status" value="1"/>
</dbReference>
<evidence type="ECO:0000256" key="10">
    <source>
        <dbReference type="SAM" id="MobiDB-lite"/>
    </source>
</evidence>
<dbReference type="Pfam" id="PF13718">
    <property type="entry name" value="GNAT_acetyltr_2"/>
    <property type="match status" value="1"/>
</dbReference>
<dbReference type="SUPFAM" id="SSF55729">
    <property type="entry name" value="Acyl-CoA N-acyltransferases (Nat)"/>
    <property type="match status" value="1"/>
</dbReference>
<keyword evidence="8 9" id="KW-0012">Acyltransferase</keyword>
<dbReference type="InterPro" id="IPR027417">
    <property type="entry name" value="P-loop_NTPase"/>
</dbReference>
<dbReference type="InterPro" id="IPR027992">
    <property type="entry name" value="tRNA_bind_dom"/>
</dbReference>
<dbReference type="Gene3D" id="3.40.50.300">
    <property type="entry name" value="P-loop containing nucleotide triphosphate hydrolases"/>
    <property type="match status" value="1"/>
</dbReference>
<gene>
    <name evidence="15" type="primary">NAT10</name>
    <name evidence="15" type="ORF">Anas_01980</name>
</gene>
<keyword evidence="2 9" id="KW-0698">rRNA processing</keyword>
<evidence type="ECO:0000256" key="8">
    <source>
        <dbReference type="ARBA" id="ARBA00023315"/>
    </source>
</evidence>
<dbReference type="Gene3D" id="3.40.50.11040">
    <property type="match status" value="1"/>
</dbReference>
<evidence type="ECO:0000259" key="13">
    <source>
        <dbReference type="Pfam" id="PF13718"/>
    </source>
</evidence>
<dbReference type="EC" id="2.3.1.-" evidence="9"/>
<dbReference type="GO" id="GO:0005730">
    <property type="term" value="C:nucleolus"/>
    <property type="evidence" value="ECO:0007669"/>
    <property type="project" value="UniProtKB-SubCell"/>
</dbReference>
<dbReference type="GO" id="GO:0051392">
    <property type="term" value="F:tRNA cytidine N4-acetyltransferase activity"/>
    <property type="evidence" value="ECO:0007669"/>
    <property type="project" value="RHEA"/>
</dbReference>
<comment type="caution">
    <text evidence="15">The sequence shown here is derived from an EMBL/GenBank/DDBJ whole genome shotgun (WGS) entry which is preliminary data.</text>
</comment>
<dbReference type="InterPro" id="IPR032672">
    <property type="entry name" value="TmcA/NAT10/Kre33"/>
</dbReference>
<feature type="domain" description="TcmA/NAT10 helicase" evidence="11">
    <location>
        <begin position="289"/>
        <end position="482"/>
    </location>
</feature>
<comment type="similarity">
    <text evidence="9">Belongs to the RNA cytidine acetyltransferase family. NAT10 subfamily.</text>
</comment>
<feature type="region of interest" description="Disordered" evidence="10">
    <location>
        <begin position="977"/>
        <end position="1019"/>
    </location>
</feature>
<proteinExistence type="inferred from homology"/>
<evidence type="ECO:0000256" key="2">
    <source>
        <dbReference type="ARBA" id="ARBA00022552"/>
    </source>
</evidence>
<dbReference type="GO" id="GO:0005524">
    <property type="term" value="F:ATP binding"/>
    <property type="evidence" value="ECO:0007669"/>
    <property type="project" value="UniProtKB-UniRule"/>
</dbReference>
<dbReference type="InterPro" id="IPR007807">
    <property type="entry name" value="TcmA/NAT10_helicase"/>
</dbReference>
<feature type="binding site" evidence="9">
    <location>
        <begin position="631"/>
        <end position="637"/>
    </location>
    <ligand>
        <name>acetyl-CoA</name>
        <dbReference type="ChEBI" id="CHEBI:57288"/>
    </ligand>
</feature>
<dbReference type="OrthoDB" id="10067491at2759"/>
<dbReference type="Proteomes" id="UP000326759">
    <property type="component" value="Unassembled WGS sequence"/>
</dbReference>
<comment type="catalytic activity">
    <reaction evidence="9">
        <text>a cytidine in tRNA + acetyl-CoA + ATP + H2O = an N(4)-acetylcytidine in tRNA + ADP + phosphate + CoA + H(+)</text>
        <dbReference type="Rhea" id="RHEA:53876"/>
        <dbReference type="Rhea" id="RHEA-COMP:13670"/>
        <dbReference type="Rhea" id="RHEA-COMP:13671"/>
        <dbReference type="ChEBI" id="CHEBI:15377"/>
        <dbReference type="ChEBI" id="CHEBI:15378"/>
        <dbReference type="ChEBI" id="CHEBI:30616"/>
        <dbReference type="ChEBI" id="CHEBI:43474"/>
        <dbReference type="ChEBI" id="CHEBI:57287"/>
        <dbReference type="ChEBI" id="CHEBI:57288"/>
        <dbReference type="ChEBI" id="CHEBI:74900"/>
        <dbReference type="ChEBI" id="CHEBI:82748"/>
        <dbReference type="ChEBI" id="CHEBI:456216"/>
    </reaction>
</comment>
<dbReference type="AlphaFoldDB" id="A0A5N5TNM5"/>
<keyword evidence="4 9" id="KW-0819">tRNA processing</keyword>
<evidence type="ECO:0000256" key="5">
    <source>
        <dbReference type="ARBA" id="ARBA00022741"/>
    </source>
</evidence>
<evidence type="ECO:0000259" key="11">
    <source>
        <dbReference type="Pfam" id="PF05127"/>
    </source>
</evidence>
<dbReference type="Pfam" id="PF05127">
    <property type="entry name" value="NAT10_TcmA_helicase"/>
    <property type="match status" value="1"/>
</dbReference>
<dbReference type="GO" id="GO:0030686">
    <property type="term" value="C:90S preribosome"/>
    <property type="evidence" value="ECO:0007669"/>
    <property type="project" value="TreeGrafter"/>
</dbReference>
<feature type="binding site" evidence="9">
    <location>
        <begin position="294"/>
        <end position="303"/>
    </location>
    <ligand>
        <name>ATP</name>
        <dbReference type="ChEBI" id="CHEBI:30616"/>
    </ligand>
</feature>
<dbReference type="GO" id="GO:1990883">
    <property type="term" value="F:18S rRNA cytidine N-acetyltransferase activity"/>
    <property type="evidence" value="ECO:0007669"/>
    <property type="project" value="TreeGrafter"/>
</dbReference>
<keyword evidence="5 9" id="KW-0547">Nucleotide-binding</keyword>
<dbReference type="InterPro" id="IPR033688">
    <property type="entry name" value="NAT10"/>
</dbReference>
<evidence type="ECO:0000313" key="15">
    <source>
        <dbReference type="EMBL" id="KAB7507756.1"/>
    </source>
</evidence>
<dbReference type="InterPro" id="IPR013562">
    <property type="entry name" value="TmcA/NAT10_N"/>
</dbReference>
<organism evidence="15 16">
    <name type="scientific">Armadillidium nasatum</name>
    <dbReference type="NCBI Taxonomy" id="96803"/>
    <lineage>
        <taxon>Eukaryota</taxon>
        <taxon>Metazoa</taxon>
        <taxon>Ecdysozoa</taxon>
        <taxon>Arthropoda</taxon>
        <taxon>Crustacea</taxon>
        <taxon>Multicrustacea</taxon>
        <taxon>Malacostraca</taxon>
        <taxon>Eumalacostraca</taxon>
        <taxon>Peracarida</taxon>
        <taxon>Isopoda</taxon>
        <taxon>Oniscidea</taxon>
        <taxon>Crinocheta</taxon>
        <taxon>Armadillidiidae</taxon>
        <taxon>Armadillidium</taxon>
    </lineage>
</organism>
<dbReference type="Pfam" id="PF13725">
    <property type="entry name" value="tRNA_bind_2"/>
    <property type="match status" value="1"/>
</dbReference>
<evidence type="ECO:0000256" key="7">
    <source>
        <dbReference type="ARBA" id="ARBA00023242"/>
    </source>
</evidence>
<feature type="compositionally biased region" description="Basic residues" evidence="10">
    <location>
        <begin position="1005"/>
        <end position="1019"/>
    </location>
</feature>
<evidence type="ECO:0000256" key="9">
    <source>
        <dbReference type="HAMAP-Rule" id="MF_03211"/>
    </source>
</evidence>
<keyword evidence="7 9" id="KW-0539">Nucleus</keyword>
<dbReference type="GO" id="GO:0051391">
    <property type="term" value="P:tRNA acetylation"/>
    <property type="evidence" value="ECO:0007669"/>
    <property type="project" value="UniProtKB-UniRule"/>
</dbReference>
<evidence type="ECO:0000256" key="4">
    <source>
        <dbReference type="ARBA" id="ARBA00022694"/>
    </source>
</evidence>
<evidence type="ECO:0000256" key="6">
    <source>
        <dbReference type="ARBA" id="ARBA00022840"/>
    </source>
</evidence>
<comment type="function">
    <text evidence="9">RNA cytidine acetyltransferase with specificity toward both 18S rRNA and tRNAs. Catalyzes the formation of N(4)-acetylcytidine (ac4C) in 18S rRNA. Required for early nucleolar cleavages of precursor rRNA at sites A0, A1 and A2 during 18S rRNA synthesis. Catalyzes the formation of ac4C in serine and leucine tRNAs. Requires a tRNA-binding adapter protein for full tRNA acetyltransferase activity but not for 18S rRNA acetylation.</text>
</comment>
<keyword evidence="6 9" id="KW-0067">ATP-binding</keyword>
<protein>
    <recommendedName>
        <fullName evidence="9">RNA cytidine acetyltransferase</fullName>
        <ecNumber evidence="9">2.3.1.-</ecNumber>
    </recommendedName>
    <alternativeName>
        <fullName evidence="9">18S rRNA cytosine acetyltransferase</fullName>
    </alternativeName>
</protein>
<evidence type="ECO:0000259" key="14">
    <source>
        <dbReference type="Pfam" id="PF13725"/>
    </source>
</evidence>
<dbReference type="PANTHER" id="PTHR10925">
    <property type="entry name" value="N-ACETYLTRANSFERASE 10"/>
    <property type="match status" value="1"/>
</dbReference>
<feature type="domain" description="N-acetyltransferase" evidence="13">
    <location>
        <begin position="523"/>
        <end position="739"/>
    </location>
</feature>
<dbReference type="InterPro" id="IPR000182">
    <property type="entry name" value="GNAT_dom"/>
</dbReference>
<dbReference type="GO" id="GO:0000049">
    <property type="term" value="F:tRNA binding"/>
    <property type="evidence" value="ECO:0007669"/>
    <property type="project" value="TreeGrafter"/>
</dbReference>
<dbReference type="EMBL" id="SEYY01000229">
    <property type="protein sequence ID" value="KAB7507756.1"/>
    <property type="molecule type" value="Genomic_DNA"/>
</dbReference>
<dbReference type="InterPro" id="IPR016181">
    <property type="entry name" value="Acyl_CoA_acyltransferase"/>
</dbReference>
<comment type="catalytic activity">
    <reaction evidence="9">
        <text>a cytidine in 18S rRNA + acetyl-CoA + ATP + H2O = an N(4)-acetylcytidine in 18S rRNA + ADP + phosphate + CoA + H(+)</text>
        <dbReference type="Rhea" id="RHEA:51424"/>
        <dbReference type="Rhea" id="RHEA-COMP:13575"/>
        <dbReference type="Rhea" id="RHEA-COMP:13576"/>
        <dbReference type="ChEBI" id="CHEBI:15377"/>
        <dbReference type="ChEBI" id="CHEBI:15378"/>
        <dbReference type="ChEBI" id="CHEBI:30616"/>
        <dbReference type="ChEBI" id="CHEBI:43474"/>
        <dbReference type="ChEBI" id="CHEBI:57287"/>
        <dbReference type="ChEBI" id="CHEBI:57288"/>
        <dbReference type="ChEBI" id="CHEBI:74900"/>
        <dbReference type="ChEBI" id="CHEBI:82748"/>
        <dbReference type="ChEBI" id="CHEBI:456216"/>
    </reaction>
</comment>
<dbReference type="PANTHER" id="PTHR10925:SF5">
    <property type="entry name" value="RNA CYTIDINE ACETYLTRANSFERASE"/>
    <property type="match status" value="1"/>
</dbReference>
<feature type="binding site" evidence="9">
    <location>
        <begin position="624"/>
        <end position="626"/>
    </location>
    <ligand>
        <name>acetyl-CoA</name>
        <dbReference type="ChEBI" id="CHEBI:57288"/>
    </ligand>
</feature>
<feature type="domain" description="Possible tRNA binding" evidence="14">
    <location>
        <begin position="759"/>
        <end position="968"/>
    </location>
</feature>
<keyword evidence="16" id="KW-1185">Reference proteome</keyword>
<evidence type="ECO:0000313" key="16">
    <source>
        <dbReference type="Proteomes" id="UP000326759"/>
    </source>
</evidence>
<feature type="binding site" evidence="9">
    <location>
        <position position="712"/>
    </location>
    <ligand>
        <name>acetyl-CoA</name>
        <dbReference type="ChEBI" id="CHEBI:57288"/>
    </ligand>
</feature>
<feature type="domain" description="TmcA/NAT10 N-terminal" evidence="12">
    <location>
        <begin position="10"/>
        <end position="198"/>
    </location>
</feature>
<comment type="subcellular location">
    <subcellularLocation>
        <location evidence="1 9">Nucleus</location>
        <location evidence="1 9">Nucleolus</location>
    </subcellularLocation>
</comment>
<dbReference type="HAMAP" id="MF_03211">
    <property type="entry name" value="RNA_acetyltr_Nat10"/>
    <property type="match status" value="1"/>
</dbReference>
<reference evidence="15 16" key="1">
    <citation type="journal article" date="2019" name="PLoS Biol.">
        <title>Sex chromosomes control vertical transmission of feminizing Wolbachia symbionts in an isopod.</title>
        <authorList>
            <person name="Becking T."/>
            <person name="Chebbi M.A."/>
            <person name="Giraud I."/>
            <person name="Moumen B."/>
            <person name="Laverre T."/>
            <person name="Caubet Y."/>
            <person name="Peccoud J."/>
            <person name="Gilbert C."/>
            <person name="Cordaux R."/>
        </authorList>
    </citation>
    <scope>NUCLEOTIDE SEQUENCE [LARGE SCALE GENOMIC DNA]</scope>
    <source>
        <strain evidence="15">ANa2</strain>
        <tissue evidence="15">Whole body excluding digestive tract and cuticle</tissue>
    </source>
</reference>
<dbReference type="Pfam" id="PF08351">
    <property type="entry name" value="TmcA_N"/>
    <property type="match status" value="1"/>
</dbReference>
<evidence type="ECO:0000256" key="3">
    <source>
        <dbReference type="ARBA" id="ARBA00022679"/>
    </source>
</evidence>
<evidence type="ECO:0000259" key="12">
    <source>
        <dbReference type="Pfam" id="PF08351"/>
    </source>
</evidence>
<sequence>MCTTKFKADEHLKTVIDNCFISGHRSLIFLYDDPDSSNNYGQKIMLIHHLITKNFKERPSVLWCHQKDSATPKIPKRKLKELEKEIKSGKTTISRDNALGVFMLSTAITFTSFMETEKILGRTFGMCVIQDFQSLTPNIICRITETVIGGGAVVFVLPKNVKNLKSLYTYPMDIHSKFTNHCYSDVHYRFNERFVLSLGWCKTCLVLNKDLEVSYEISANKNMLSLLTPKVTKKTEEDERMNALLESVSDAEPPLPQLMKLCKTMDQANAVIKMIDVIMEKSKKSVVSITASRGRGKSAALGLATAAAIYFGLNNVYVTSPSPQNLNTYFEFVFKGFDALDYEENSHYNITQSTNPEFKDAIIRVTVFAKLRQVISDYQKVRHTELVIIDEAAAIPLAYVKPLVESHTVFMASTVNGYEGTGRSLSLKLIKELRIQSASVIRNAESLFPNSQSLFELSLEKSIRYQPNDPVEKWLYRLMCLDSTSNIPTPSFCPHPDSFELFYVNRDVLFSGHSDTEEFLHQVFSLLVSSHYRNSPNDLQMLCDSPSQHLFVLIPPVSQDSTSKVPTVFAVVQVSVEGGIPTKVSKQALNEGRREDGDLIPWFLVREQNNPKLGKMKAVRILRIATHPDYQSMGYGSRAIKLLKEYYQGRCISLEEDQTKEVQKENKKLEQISSSEENSSLIAKLNERTPEAVDFIGVSFGVTEQLFKFWKKCMFLPIHISSSQNKVTGEHNCIMVSPLSEESLPEFPETKGEISLPKWMQNFIENFYDKFLDDLSTCFSNISLTFALSIISSVRPYIKSEEIDWENLRFHINARSLARLELYSKNLAEKHHITNLLKPIADLIFRNRITSVHLSYTQSLILLGVGLQYLSIDDVCKKSDLDPHSVLGQFHRTIKRMYKSLSDIHENYVAKEVEAEVGDNINEFTPVTLSLEQDLERTAYEFENPVNPLPSVNFNKYAINIDEEEWNKISKGNKDTISIKRNKKPRFMTQEEIDKEISQPENTNKKKKSNKNNNNKRRR</sequence>
<dbReference type="CDD" id="cd04301">
    <property type="entry name" value="NAT_SF"/>
    <property type="match status" value="1"/>
</dbReference>